<feature type="signal peptide" evidence="7">
    <location>
        <begin position="1"/>
        <end position="18"/>
    </location>
</feature>
<evidence type="ECO:0000256" key="6">
    <source>
        <dbReference type="PIRSR" id="PIRSR001488-1"/>
    </source>
</evidence>
<evidence type="ECO:0000259" key="8">
    <source>
        <dbReference type="Pfam" id="PF01323"/>
    </source>
</evidence>
<protein>
    <recommendedName>
        <fullName evidence="5">Thiol:disulfide interchange protein</fullName>
    </recommendedName>
</protein>
<reference evidence="9 10" key="1">
    <citation type="journal article" date="2000" name="Mar. Ecol. Prog. Ser.">
        <title>Phylogenetic characterization of endosymbionts in three hydrothermal vent mussels: influence on host distributions.</title>
        <authorList>
            <person name="Fujiwara Y."/>
            <person name="Takai K."/>
            <person name="Uematsu K."/>
            <person name="Tsuchida S."/>
            <person name="Hunt J.C."/>
            <person name="Hashimoto J."/>
        </authorList>
    </citation>
    <scope>NUCLEOTIDE SEQUENCE [LARGE SCALE GENOMIC DNA]</scope>
    <source>
        <strain evidence="9 10">Myojin Knoll</strain>
    </source>
</reference>
<dbReference type="Pfam" id="PF01323">
    <property type="entry name" value="DSBA"/>
    <property type="match status" value="1"/>
</dbReference>
<keyword evidence="5" id="KW-0574">Periplasm</keyword>
<keyword evidence="4" id="KW-0676">Redox-active center</keyword>
<comment type="similarity">
    <text evidence="1">Belongs to the thioredoxin family. DsbA subfamily.</text>
</comment>
<evidence type="ECO:0000256" key="2">
    <source>
        <dbReference type="ARBA" id="ARBA00022729"/>
    </source>
</evidence>
<feature type="domain" description="DSBA-like thioredoxin" evidence="8">
    <location>
        <begin position="85"/>
        <end position="182"/>
    </location>
</feature>
<keyword evidence="2 7" id="KW-0732">Signal</keyword>
<dbReference type="PANTHER" id="PTHR35891:SF3">
    <property type="entry name" value="THIOL:DISULFIDE INTERCHANGE PROTEIN DSBL"/>
    <property type="match status" value="1"/>
</dbReference>
<dbReference type="InterPro" id="IPR050824">
    <property type="entry name" value="Thiol_disulfide_DsbA"/>
</dbReference>
<dbReference type="STRING" id="1303921.BSEPE_0175"/>
<reference evidence="9 10" key="2">
    <citation type="journal article" date="2016" name="ISME J.">
        <title>Heterogeneous composition of key metabolic gene clusters in a vent mussel symbiont population.</title>
        <authorList>
            <person name="Ikuta T."/>
            <person name="Takaki Y."/>
            <person name="Nagai Y."/>
            <person name="Shimamura S."/>
            <person name="Tsuda M."/>
            <person name="Kawagucci S."/>
            <person name="Aoki Y."/>
            <person name="Inoue K."/>
            <person name="Teruya M."/>
            <person name="Satou K."/>
            <person name="Teruya K."/>
            <person name="Shimoji M."/>
            <person name="Tamotsu H."/>
            <person name="Hirano T."/>
            <person name="Maruyama T."/>
            <person name="Yoshida T."/>
        </authorList>
    </citation>
    <scope>NUCLEOTIDE SEQUENCE [LARGE SCALE GENOMIC DNA]</scope>
    <source>
        <strain evidence="9 10">Myojin Knoll</strain>
    </source>
</reference>
<evidence type="ECO:0000313" key="9">
    <source>
        <dbReference type="EMBL" id="BAS67199.1"/>
    </source>
</evidence>
<dbReference type="GO" id="GO:0042597">
    <property type="term" value="C:periplasmic space"/>
    <property type="evidence" value="ECO:0007669"/>
    <property type="project" value="UniProtKB-SubCell"/>
</dbReference>
<keyword evidence="10" id="KW-1185">Reference proteome</keyword>
<dbReference type="Proteomes" id="UP000067399">
    <property type="component" value="Chromosome"/>
</dbReference>
<dbReference type="InterPro" id="IPR036249">
    <property type="entry name" value="Thioredoxin-like_sf"/>
</dbReference>
<organism evidence="9 10">
    <name type="scientific">endosymbiont of Bathymodiolus septemdierum str. Myojin knoll</name>
    <dbReference type="NCBI Taxonomy" id="1303921"/>
    <lineage>
        <taxon>Bacteria</taxon>
        <taxon>Pseudomonadati</taxon>
        <taxon>Pseudomonadota</taxon>
        <taxon>Gammaproteobacteria</taxon>
        <taxon>sulfur-oxidizing symbionts</taxon>
    </lineage>
</organism>
<sequence length="206" mass="23807">MKNFSLALLLIFSTLSFAESDFDEGIDYVVLEKPVKTVTGDKVEVRELFWYYCSHCYNLEPTLNAWVKNIPENAEFLRQPAMFSKRWLNGAKFYFVLKELNLLDKLHEPLFNAIHEQNKKFRSKQSFVDWVASFGVDKHKVENAFDSFSVSVKVNKSKINTAKYKISGVPTLVVNGKYLVDSTHAGSRVRMMKVIDHLIKIETKVE</sequence>
<accession>A0A0N7KB71</accession>
<evidence type="ECO:0000256" key="7">
    <source>
        <dbReference type="SAM" id="SignalP"/>
    </source>
</evidence>
<dbReference type="OrthoDB" id="9784896at2"/>
<dbReference type="PIRSF" id="PIRSF001488">
    <property type="entry name" value="Tdi_protein"/>
    <property type="match status" value="1"/>
</dbReference>
<keyword evidence="3 5" id="KW-1015">Disulfide bond</keyword>
<gene>
    <name evidence="9" type="primary">dsbA</name>
    <name evidence="9" type="ORF">BSEPE_0175</name>
</gene>
<feature type="disulfide bond" description="Redox-active" evidence="6">
    <location>
        <begin position="53"/>
        <end position="56"/>
    </location>
</feature>
<dbReference type="Gene3D" id="3.40.30.10">
    <property type="entry name" value="Glutaredoxin"/>
    <property type="match status" value="1"/>
</dbReference>
<dbReference type="SUPFAM" id="SSF52833">
    <property type="entry name" value="Thioredoxin-like"/>
    <property type="match status" value="1"/>
</dbReference>
<dbReference type="CDD" id="cd03019">
    <property type="entry name" value="DsbA_DsbA"/>
    <property type="match status" value="1"/>
</dbReference>
<evidence type="ECO:0000256" key="3">
    <source>
        <dbReference type="ARBA" id="ARBA00023157"/>
    </source>
</evidence>
<dbReference type="EMBL" id="AP013042">
    <property type="protein sequence ID" value="BAS67199.1"/>
    <property type="molecule type" value="Genomic_DNA"/>
</dbReference>
<comment type="subcellular location">
    <subcellularLocation>
        <location evidence="5">Periplasm</location>
    </subcellularLocation>
</comment>
<dbReference type="GO" id="GO:0016491">
    <property type="term" value="F:oxidoreductase activity"/>
    <property type="evidence" value="ECO:0007669"/>
    <property type="project" value="InterPro"/>
</dbReference>
<dbReference type="InterPro" id="IPR001853">
    <property type="entry name" value="DSBA-like_thioredoxin_dom"/>
</dbReference>
<dbReference type="KEGG" id="ebh:BSEPE_0175"/>
<feature type="chain" id="PRO_5006014685" description="Thiol:disulfide interchange protein" evidence="7">
    <location>
        <begin position="19"/>
        <end position="206"/>
    </location>
</feature>
<dbReference type="InterPro" id="IPR023205">
    <property type="entry name" value="DsbA/DsbL"/>
</dbReference>
<name>A0A0N7KB71_9GAMM</name>
<evidence type="ECO:0000256" key="5">
    <source>
        <dbReference type="PIRNR" id="PIRNR001488"/>
    </source>
</evidence>
<dbReference type="PANTHER" id="PTHR35891">
    <property type="entry name" value="THIOL:DISULFIDE INTERCHANGE PROTEIN DSBA"/>
    <property type="match status" value="1"/>
</dbReference>
<dbReference type="RefSeq" id="WP_066042700.1">
    <property type="nucleotide sequence ID" value="NZ_AP013042.1"/>
</dbReference>
<dbReference type="AlphaFoldDB" id="A0A0N7KB71"/>
<evidence type="ECO:0000256" key="1">
    <source>
        <dbReference type="ARBA" id="ARBA00005791"/>
    </source>
</evidence>
<evidence type="ECO:0000313" key="10">
    <source>
        <dbReference type="Proteomes" id="UP000067399"/>
    </source>
</evidence>
<proteinExistence type="inferred from homology"/>
<evidence type="ECO:0000256" key="4">
    <source>
        <dbReference type="ARBA" id="ARBA00023284"/>
    </source>
</evidence>